<name>A0A1U7M597_TISCR</name>
<comment type="caution">
    <text evidence="7">The sequence shown here is derived from an EMBL/GenBank/DDBJ whole genome shotgun (WGS) entry which is preliminary data.</text>
</comment>
<dbReference type="PANTHER" id="PTHR43133:SF60">
    <property type="entry name" value="RNA POLYMERASE SIGMA FACTOR SIGV"/>
    <property type="match status" value="1"/>
</dbReference>
<keyword evidence="3" id="KW-0731">Sigma factor</keyword>
<feature type="domain" description="RNA polymerase sigma factor 70 region 4 type 2" evidence="6">
    <location>
        <begin position="114"/>
        <end position="166"/>
    </location>
</feature>
<reference evidence="7 8" key="1">
    <citation type="submission" date="2016-02" db="EMBL/GenBank/DDBJ databases">
        <title>Genome sequence of Tissierella creatinophila DSM 6911.</title>
        <authorList>
            <person name="Poehlein A."/>
            <person name="Daniel R."/>
        </authorList>
    </citation>
    <scope>NUCLEOTIDE SEQUENCE [LARGE SCALE GENOMIC DNA]</scope>
    <source>
        <strain evidence="7 8">DSM 6911</strain>
    </source>
</reference>
<protein>
    <submittedName>
        <fullName evidence="7">ECF RNA polymerase sigma factor SigW</fullName>
    </submittedName>
</protein>
<evidence type="ECO:0000313" key="8">
    <source>
        <dbReference type="Proteomes" id="UP000186112"/>
    </source>
</evidence>
<accession>A0A1U7M597</accession>
<dbReference type="InterPro" id="IPR013324">
    <property type="entry name" value="RNA_pol_sigma_r3/r4-like"/>
</dbReference>
<dbReference type="SUPFAM" id="SSF88946">
    <property type="entry name" value="Sigma2 domain of RNA polymerase sigma factors"/>
    <property type="match status" value="1"/>
</dbReference>
<dbReference type="NCBIfam" id="TIGR02937">
    <property type="entry name" value="sigma70-ECF"/>
    <property type="match status" value="1"/>
</dbReference>
<evidence type="ECO:0000313" key="7">
    <source>
        <dbReference type="EMBL" id="OLS02455.1"/>
    </source>
</evidence>
<dbReference type="Gene3D" id="1.10.1740.10">
    <property type="match status" value="1"/>
</dbReference>
<organism evidence="7 8">
    <name type="scientific">Tissierella creatinophila DSM 6911</name>
    <dbReference type="NCBI Taxonomy" id="1123403"/>
    <lineage>
        <taxon>Bacteria</taxon>
        <taxon>Bacillati</taxon>
        <taxon>Bacillota</taxon>
        <taxon>Tissierellia</taxon>
        <taxon>Tissierellales</taxon>
        <taxon>Tissierellaceae</taxon>
        <taxon>Tissierella</taxon>
    </lineage>
</organism>
<keyword evidence="8" id="KW-1185">Reference proteome</keyword>
<sequence length="179" mass="21479">MFIYLNMIESEEDKSKFEQIYNTHKQTMFYVANRIIKDQYLAEDIVHQAFLKIIDNLNKINEINCHKTRSFIVIIVQNLSIDFYRKRKREDNISFNEVEFYVEDIKNNEGFMMNEIEEAILKLPINYLTVLKLKFSHGYSYSEIAEILDISEANVRQRISRGKKMLQQIIVREESLTYE</sequence>
<dbReference type="AlphaFoldDB" id="A0A1U7M597"/>
<evidence type="ECO:0000259" key="5">
    <source>
        <dbReference type="Pfam" id="PF04542"/>
    </source>
</evidence>
<dbReference type="RefSeq" id="WP_075726838.1">
    <property type="nucleotide sequence ID" value="NZ_LTDM01000027.1"/>
</dbReference>
<dbReference type="PANTHER" id="PTHR43133">
    <property type="entry name" value="RNA POLYMERASE ECF-TYPE SIGMA FACTO"/>
    <property type="match status" value="1"/>
</dbReference>
<evidence type="ECO:0000256" key="2">
    <source>
        <dbReference type="ARBA" id="ARBA00023015"/>
    </source>
</evidence>
<evidence type="ECO:0000256" key="3">
    <source>
        <dbReference type="ARBA" id="ARBA00023082"/>
    </source>
</evidence>
<dbReference type="Gene3D" id="1.10.10.10">
    <property type="entry name" value="Winged helix-like DNA-binding domain superfamily/Winged helix DNA-binding domain"/>
    <property type="match status" value="1"/>
</dbReference>
<dbReference type="GO" id="GO:0006352">
    <property type="term" value="P:DNA-templated transcription initiation"/>
    <property type="evidence" value="ECO:0007669"/>
    <property type="project" value="InterPro"/>
</dbReference>
<feature type="domain" description="RNA polymerase sigma-70 region 2" evidence="5">
    <location>
        <begin position="20"/>
        <end position="89"/>
    </location>
</feature>
<comment type="similarity">
    <text evidence="1">Belongs to the sigma-70 factor family. ECF subfamily.</text>
</comment>
<dbReference type="GO" id="GO:0016987">
    <property type="term" value="F:sigma factor activity"/>
    <property type="evidence" value="ECO:0007669"/>
    <property type="project" value="UniProtKB-KW"/>
</dbReference>
<dbReference type="CDD" id="cd06171">
    <property type="entry name" value="Sigma70_r4"/>
    <property type="match status" value="1"/>
</dbReference>
<evidence type="ECO:0000256" key="4">
    <source>
        <dbReference type="ARBA" id="ARBA00023163"/>
    </source>
</evidence>
<dbReference type="InterPro" id="IPR013249">
    <property type="entry name" value="RNA_pol_sigma70_r4_t2"/>
</dbReference>
<dbReference type="SUPFAM" id="SSF88659">
    <property type="entry name" value="Sigma3 and sigma4 domains of RNA polymerase sigma factors"/>
    <property type="match status" value="1"/>
</dbReference>
<dbReference type="EMBL" id="LTDM01000027">
    <property type="protein sequence ID" value="OLS02455.1"/>
    <property type="molecule type" value="Genomic_DNA"/>
</dbReference>
<proteinExistence type="inferred from homology"/>
<dbReference type="InterPro" id="IPR013325">
    <property type="entry name" value="RNA_pol_sigma_r2"/>
</dbReference>
<dbReference type="Proteomes" id="UP000186112">
    <property type="component" value="Unassembled WGS sequence"/>
</dbReference>
<evidence type="ECO:0000259" key="6">
    <source>
        <dbReference type="Pfam" id="PF08281"/>
    </source>
</evidence>
<dbReference type="InterPro" id="IPR007627">
    <property type="entry name" value="RNA_pol_sigma70_r2"/>
</dbReference>
<dbReference type="GO" id="GO:0003677">
    <property type="term" value="F:DNA binding"/>
    <property type="evidence" value="ECO:0007669"/>
    <property type="project" value="InterPro"/>
</dbReference>
<gene>
    <name evidence="7" type="primary">sigW</name>
    <name evidence="7" type="ORF">TICRE_15730</name>
</gene>
<dbReference type="InterPro" id="IPR014284">
    <property type="entry name" value="RNA_pol_sigma-70_dom"/>
</dbReference>
<keyword evidence="4" id="KW-0804">Transcription</keyword>
<dbReference type="InterPro" id="IPR039425">
    <property type="entry name" value="RNA_pol_sigma-70-like"/>
</dbReference>
<evidence type="ECO:0000256" key="1">
    <source>
        <dbReference type="ARBA" id="ARBA00010641"/>
    </source>
</evidence>
<dbReference type="InterPro" id="IPR036388">
    <property type="entry name" value="WH-like_DNA-bd_sf"/>
</dbReference>
<dbReference type="Pfam" id="PF08281">
    <property type="entry name" value="Sigma70_r4_2"/>
    <property type="match status" value="1"/>
</dbReference>
<keyword evidence="2" id="KW-0805">Transcription regulation</keyword>
<dbReference type="Pfam" id="PF04542">
    <property type="entry name" value="Sigma70_r2"/>
    <property type="match status" value="1"/>
</dbReference>
<dbReference type="OrthoDB" id="9784984at2"/>